<gene>
    <name evidence="1" type="ORF">H6G03_23015</name>
</gene>
<dbReference type="EMBL" id="JACJPW010000067">
    <property type="protein sequence ID" value="MBD2183902.1"/>
    <property type="molecule type" value="Genomic_DNA"/>
</dbReference>
<reference evidence="1" key="2">
    <citation type="submission" date="2020-08" db="EMBL/GenBank/DDBJ databases">
        <authorList>
            <person name="Chen M."/>
            <person name="Teng W."/>
            <person name="Zhao L."/>
            <person name="Hu C."/>
            <person name="Zhou Y."/>
            <person name="Han B."/>
            <person name="Song L."/>
            <person name="Shu W."/>
        </authorList>
    </citation>
    <scope>NUCLEOTIDE SEQUENCE</scope>
    <source>
        <strain evidence="1">FACHB-1375</strain>
    </source>
</reference>
<comment type="caution">
    <text evidence="1">The sequence shown here is derived from an EMBL/GenBank/DDBJ whole genome shotgun (WGS) entry which is preliminary data.</text>
</comment>
<proteinExistence type="predicted"/>
<name>A0A926VHJ3_9CYAN</name>
<keyword evidence="2" id="KW-1185">Reference proteome</keyword>
<organism evidence="1 2">
    <name type="scientific">Aerosakkonema funiforme FACHB-1375</name>
    <dbReference type="NCBI Taxonomy" id="2949571"/>
    <lineage>
        <taxon>Bacteria</taxon>
        <taxon>Bacillati</taxon>
        <taxon>Cyanobacteriota</taxon>
        <taxon>Cyanophyceae</taxon>
        <taxon>Oscillatoriophycideae</taxon>
        <taxon>Aerosakkonematales</taxon>
        <taxon>Aerosakkonemataceae</taxon>
        <taxon>Aerosakkonema</taxon>
    </lineage>
</organism>
<dbReference type="AlphaFoldDB" id="A0A926VHJ3"/>
<accession>A0A926VHJ3</accession>
<evidence type="ECO:0000313" key="2">
    <source>
        <dbReference type="Proteomes" id="UP000641646"/>
    </source>
</evidence>
<sequence length="86" mass="9960">MTNYDREPVRVLMHLNGGYTKVTFERVEGQGLADGGVDWDIPTQKIPFHLRNIGSRFFVIQKAVSLEKDTIEDIREILLQIKIEEM</sequence>
<reference evidence="1" key="1">
    <citation type="journal article" date="2015" name="ISME J.">
        <title>Draft Genome Sequence of Streptomyces incarnatus NRRL8089, which Produces the Nucleoside Antibiotic Sinefungin.</title>
        <authorList>
            <person name="Oshima K."/>
            <person name="Hattori M."/>
            <person name="Shimizu H."/>
            <person name="Fukuda K."/>
            <person name="Nemoto M."/>
            <person name="Inagaki K."/>
            <person name="Tamura T."/>
        </authorList>
    </citation>
    <scope>NUCLEOTIDE SEQUENCE</scope>
    <source>
        <strain evidence="1">FACHB-1375</strain>
    </source>
</reference>
<dbReference type="Proteomes" id="UP000641646">
    <property type="component" value="Unassembled WGS sequence"/>
</dbReference>
<protein>
    <submittedName>
        <fullName evidence="1">Uncharacterized protein</fullName>
    </submittedName>
</protein>
<evidence type="ECO:0000313" key="1">
    <source>
        <dbReference type="EMBL" id="MBD2183902.1"/>
    </source>
</evidence>
<dbReference type="RefSeq" id="WP_190469216.1">
    <property type="nucleotide sequence ID" value="NZ_JACJPW010000067.1"/>
</dbReference>